<organism evidence="1 2">
    <name type="scientific">Seminavis robusta</name>
    <dbReference type="NCBI Taxonomy" id="568900"/>
    <lineage>
        <taxon>Eukaryota</taxon>
        <taxon>Sar</taxon>
        <taxon>Stramenopiles</taxon>
        <taxon>Ochrophyta</taxon>
        <taxon>Bacillariophyta</taxon>
        <taxon>Bacillariophyceae</taxon>
        <taxon>Bacillariophycidae</taxon>
        <taxon>Naviculales</taxon>
        <taxon>Naviculaceae</taxon>
        <taxon>Seminavis</taxon>
    </lineage>
</organism>
<dbReference type="OrthoDB" id="52205at2759"/>
<accession>A0A9N8F438</accession>
<gene>
    <name evidence="1" type="ORF">SEMRO_3492_G348590.1</name>
</gene>
<keyword evidence="2" id="KW-1185">Reference proteome</keyword>
<proteinExistence type="predicted"/>
<evidence type="ECO:0000313" key="1">
    <source>
        <dbReference type="EMBL" id="CAB9531394.1"/>
    </source>
</evidence>
<reference evidence="1" key="1">
    <citation type="submission" date="2020-06" db="EMBL/GenBank/DDBJ databases">
        <authorList>
            <consortium name="Plant Systems Biology data submission"/>
        </authorList>
    </citation>
    <scope>NUCLEOTIDE SEQUENCE</scope>
    <source>
        <strain evidence="1">D6</strain>
    </source>
</reference>
<evidence type="ECO:0000313" key="2">
    <source>
        <dbReference type="Proteomes" id="UP001153069"/>
    </source>
</evidence>
<dbReference type="EMBL" id="CAICTM010003490">
    <property type="protein sequence ID" value="CAB9531394.1"/>
    <property type="molecule type" value="Genomic_DNA"/>
</dbReference>
<comment type="caution">
    <text evidence="1">The sequence shown here is derived from an EMBL/GenBank/DDBJ whole genome shotgun (WGS) entry which is preliminary data.</text>
</comment>
<protein>
    <submittedName>
        <fullName evidence="1">Uncharacterized protein</fullName>
    </submittedName>
</protein>
<name>A0A9N8F438_9STRA</name>
<dbReference type="Proteomes" id="UP001153069">
    <property type="component" value="Unassembled WGS sequence"/>
</dbReference>
<dbReference type="AlphaFoldDB" id="A0A9N8F438"/>
<sequence length="121" mass="14789">MNLSHATRRRWNPCKSQDPFERVKYLKEKVQQHPDMFKFKCRVNDEYEELVAYNDNVDYIEQDQTWNGTWKFRKIFDHQGPIKSSYKERYKVSRYNVQVECETGEITWAPLTTKEKMRVQT</sequence>